<dbReference type="InterPro" id="IPR001926">
    <property type="entry name" value="TrpB-like_PALP"/>
</dbReference>
<keyword evidence="3" id="KW-0663">Pyridoxal phosphate</keyword>
<evidence type="ECO:0000313" key="9">
    <source>
        <dbReference type="Proteomes" id="UP001642484"/>
    </source>
</evidence>
<keyword evidence="9" id="KW-1185">Reference proteome</keyword>
<evidence type="ECO:0000313" key="8">
    <source>
        <dbReference type="EMBL" id="CAK9076175.1"/>
    </source>
</evidence>
<keyword evidence="4" id="KW-0456">Lyase</keyword>
<dbReference type="NCBIfam" id="TIGR00260">
    <property type="entry name" value="thrC"/>
    <property type="match status" value="1"/>
</dbReference>
<proteinExistence type="inferred from homology"/>
<evidence type="ECO:0000256" key="5">
    <source>
        <dbReference type="SAM" id="MobiDB-lite"/>
    </source>
</evidence>
<comment type="caution">
    <text evidence="8">The sequence shown here is derived from an EMBL/GenBank/DDBJ whole genome shotgun (WGS) entry which is preliminary data.</text>
</comment>
<dbReference type="SUPFAM" id="SSF53686">
    <property type="entry name" value="Tryptophan synthase beta subunit-like PLP-dependent enzymes"/>
    <property type="match status" value="1"/>
</dbReference>
<evidence type="ECO:0000259" key="6">
    <source>
        <dbReference type="Pfam" id="PF00291"/>
    </source>
</evidence>
<dbReference type="Pfam" id="PF00291">
    <property type="entry name" value="PALP"/>
    <property type="match status" value="1"/>
</dbReference>
<reference evidence="8 9" key="1">
    <citation type="submission" date="2024-02" db="EMBL/GenBank/DDBJ databases">
        <authorList>
            <person name="Chen Y."/>
            <person name="Shah S."/>
            <person name="Dougan E. K."/>
            <person name="Thang M."/>
            <person name="Chan C."/>
        </authorList>
    </citation>
    <scope>NUCLEOTIDE SEQUENCE [LARGE SCALE GENOMIC DNA]</scope>
</reference>
<evidence type="ECO:0000256" key="1">
    <source>
        <dbReference type="ARBA" id="ARBA00001933"/>
    </source>
</evidence>
<evidence type="ECO:0000256" key="2">
    <source>
        <dbReference type="ARBA" id="ARBA00005517"/>
    </source>
</evidence>
<evidence type="ECO:0000259" key="7">
    <source>
        <dbReference type="Pfam" id="PF14821"/>
    </source>
</evidence>
<dbReference type="PANTHER" id="PTHR42690">
    <property type="entry name" value="THREONINE SYNTHASE FAMILY MEMBER"/>
    <property type="match status" value="1"/>
</dbReference>
<sequence length="624" mass="68362">MRYCSTRGGDAGVTFSDALARGYAADGGLYVPEELPKISPETLSVWSKLDFPSLALELLKLFVGDELSEDVLSLLVRGSYDHFTHRDIVPLISFRKTEMTETGSESPVFIAELFHGPTFCFKDLGQQLLVRLLAHFAERDGKKRTFLVSTTGDTGPAAMRAVADAASSCLRIVVFYPEGQISELQRRQMTTISGRQATVVTFEGGGDDMDLPLKRLAADSDFAQKHGLCGINSYNLGRPLAQLPHFFWSYFRAVDHLAQLGSEVDFVIPAGALGNTASAFMARQMGLPIRCLIAGVNQNDITYRTISTGCFHRSDCMFKTLSDAINIQVPYNMERIFYYLTGEDSSLIKTWMLEMENTGRLTLSEDWRKRMQNIFDSARIDDDAMCEALRTSVDEYGYLPCPHSAVALGAHFATTGRTSESTVPARVIFATASPCKFEASVTTAIGHEEWKKYEESPAFPETARALLRKEERKPFVWRAKDTLSESQSSWEKNGRAIMGGFGNSGGLYHNSSGAMPETLGNTQITIKVLGTAVMGSVSAMVNRRATPARLMTLDEAHTEMGQPEAPSTTQEDLRQQILGDVLAANPILQRLNLPGATPADPGAQAPAPTAPPQQVVQGVPLPQK</sequence>
<evidence type="ECO:0000256" key="4">
    <source>
        <dbReference type="ARBA" id="ARBA00023239"/>
    </source>
</evidence>
<dbReference type="EMBL" id="CAXAMN010023250">
    <property type="protein sequence ID" value="CAK9076175.1"/>
    <property type="molecule type" value="Genomic_DNA"/>
</dbReference>
<evidence type="ECO:0008006" key="10">
    <source>
        <dbReference type="Google" id="ProtNLM"/>
    </source>
</evidence>
<name>A0ABP0PN83_9DINO</name>
<evidence type="ECO:0000256" key="3">
    <source>
        <dbReference type="ARBA" id="ARBA00022898"/>
    </source>
</evidence>
<protein>
    <recommendedName>
        <fullName evidence="10">Threonine synthase</fullName>
    </recommendedName>
</protein>
<dbReference type="Pfam" id="PF14821">
    <property type="entry name" value="Thr_synth_N"/>
    <property type="match status" value="1"/>
</dbReference>
<dbReference type="Gene3D" id="3.90.1380.10">
    <property type="entry name" value="Threonine synthase, N-terminal domain"/>
    <property type="match status" value="1"/>
</dbReference>
<gene>
    <name evidence="8" type="ORF">CCMP2556_LOCUS37517</name>
</gene>
<accession>A0ABP0PN83</accession>
<feature type="domain" description="Tryptophan synthase beta chain-like PALP" evidence="6">
    <location>
        <begin position="102"/>
        <end position="421"/>
    </location>
</feature>
<organism evidence="8 9">
    <name type="scientific">Durusdinium trenchii</name>
    <dbReference type="NCBI Taxonomy" id="1381693"/>
    <lineage>
        <taxon>Eukaryota</taxon>
        <taxon>Sar</taxon>
        <taxon>Alveolata</taxon>
        <taxon>Dinophyceae</taxon>
        <taxon>Suessiales</taxon>
        <taxon>Symbiodiniaceae</taxon>
        <taxon>Durusdinium</taxon>
    </lineage>
</organism>
<feature type="compositionally biased region" description="Low complexity" evidence="5">
    <location>
        <begin position="594"/>
        <end position="624"/>
    </location>
</feature>
<dbReference type="InterPro" id="IPR004450">
    <property type="entry name" value="Thr_synthase-like"/>
</dbReference>
<dbReference type="InterPro" id="IPR051166">
    <property type="entry name" value="Threonine_Synthase"/>
</dbReference>
<dbReference type="PANTHER" id="PTHR42690:SF1">
    <property type="entry name" value="THREONINE SYNTHASE-LIKE 2"/>
    <property type="match status" value="1"/>
</dbReference>
<dbReference type="InterPro" id="IPR029144">
    <property type="entry name" value="Thr_synth_N"/>
</dbReference>
<feature type="domain" description="Threonine synthase N-terminal" evidence="7">
    <location>
        <begin position="2"/>
        <end position="80"/>
    </location>
</feature>
<dbReference type="Proteomes" id="UP001642484">
    <property type="component" value="Unassembled WGS sequence"/>
</dbReference>
<dbReference type="InterPro" id="IPR037158">
    <property type="entry name" value="Thr_synth_N_sf"/>
</dbReference>
<comment type="cofactor">
    <cofactor evidence="1">
        <name>pyridoxal 5'-phosphate</name>
        <dbReference type="ChEBI" id="CHEBI:597326"/>
    </cofactor>
</comment>
<dbReference type="InterPro" id="IPR036052">
    <property type="entry name" value="TrpB-like_PALP_sf"/>
</dbReference>
<feature type="region of interest" description="Disordered" evidence="5">
    <location>
        <begin position="592"/>
        <end position="624"/>
    </location>
</feature>
<dbReference type="Gene3D" id="3.40.50.1100">
    <property type="match status" value="2"/>
</dbReference>
<comment type="similarity">
    <text evidence="2">Belongs to the threonine synthase family.</text>
</comment>